<dbReference type="KEGG" id="rst:ATY39_15450"/>
<keyword evidence="2" id="KW-0812">Transmembrane</keyword>
<dbReference type="RefSeq" id="WP_066791317.1">
    <property type="nucleotide sequence ID" value="NZ_CP014806.1"/>
</dbReference>
<dbReference type="InterPro" id="IPR052016">
    <property type="entry name" value="Bact_Sigma-Reg"/>
</dbReference>
<keyword evidence="2" id="KW-0472">Membrane</keyword>
<feature type="transmembrane region" description="Helical" evidence="2">
    <location>
        <begin position="236"/>
        <end position="254"/>
    </location>
</feature>
<dbReference type="Pfam" id="PF07228">
    <property type="entry name" value="SpoIIE"/>
    <property type="match status" value="1"/>
</dbReference>
<feature type="domain" description="PPM-type phosphatase" evidence="3">
    <location>
        <begin position="566"/>
        <end position="775"/>
    </location>
</feature>
<dbReference type="InterPro" id="IPR001932">
    <property type="entry name" value="PPM-type_phosphatase-like_dom"/>
</dbReference>
<dbReference type="PANTHER" id="PTHR43156:SF2">
    <property type="entry name" value="STAGE II SPORULATION PROTEIN E"/>
    <property type="match status" value="1"/>
</dbReference>
<dbReference type="Gene3D" id="3.60.40.10">
    <property type="entry name" value="PPM-type phosphatase domain"/>
    <property type="match status" value="1"/>
</dbReference>
<evidence type="ECO:0000256" key="2">
    <source>
        <dbReference type="SAM" id="Phobius"/>
    </source>
</evidence>
<dbReference type="EMBL" id="CP014806">
    <property type="protein sequence ID" value="AMX00686.1"/>
    <property type="molecule type" value="Genomic_DNA"/>
</dbReference>
<dbReference type="PANTHER" id="PTHR43156">
    <property type="entry name" value="STAGE II SPORULATION PROTEIN E-RELATED"/>
    <property type="match status" value="1"/>
</dbReference>
<feature type="transmembrane region" description="Helical" evidence="2">
    <location>
        <begin position="261"/>
        <end position="280"/>
    </location>
</feature>
<feature type="transmembrane region" description="Helical" evidence="2">
    <location>
        <begin position="206"/>
        <end position="230"/>
    </location>
</feature>
<feature type="transmembrane region" description="Helical" evidence="2">
    <location>
        <begin position="103"/>
        <end position="124"/>
    </location>
</feature>
<accession>A0A143HGR3</accession>
<gene>
    <name evidence="4" type="ORF">ATY39_15450</name>
</gene>
<protein>
    <recommendedName>
        <fullName evidence="3">PPM-type phosphatase domain-containing protein</fullName>
    </recommendedName>
</protein>
<reference evidence="4 5" key="1">
    <citation type="journal article" date="2016" name="Genome Announc.">
        <title>Whole-Genome Sequence of Rummeliibacillus stabekisii Strain PP9 Isolated from Antarctic Soil.</title>
        <authorList>
            <person name="da Mota F.F."/>
            <person name="Vollu R.E."/>
            <person name="Jurelevicius D."/>
            <person name="Seldin L."/>
        </authorList>
    </citation>
    <scope>NUCLEOTIDE SEQUENCE [LARGE SCALE GENOMIC DNA]</scope>
    <source>
        <strain evidence="4 5">PP9</strain>
    </source>
</reference>
<feature type="transmembrane region" description="Helical" evidence="2">
    <location>
        <begin position="44"/>
        <end position="62"/>
    </location>
</feature>
<dbReference type="AlphaFoldDB" id="A0A143HGR3"/>
<proteinExistence type="predicted"/>
<dbReference type="SMART" id="SM00331">
    <property type="entry name" value="PP2C_SIG"/>
    <property type="match status" value="1"/>
</dbReference>
<dbReference type="Proteomes" id="UP000076021">
    <property type="component" value="Chromosome"/>
</dbReference>
<evidence type="ECO:0000313" key="5">
    <source>
        <dbReference type="Proteomes" id="UP000076021"/>
    </source>
</evidence>
<dbReference type="InterPro" id="IPR045768">
    <property type="entry name" value="SpoIIE_N"/>
</dbReference>
<feature type="transmembrane region" description="Helical" evidence="2">
    <location>
        <begin position="21"/>
        <end position="38"/>
    </location>
</feature>
<dbReference type="STRING" id="241244.ATY39_15450"/>
<feature type="transmembrane region" description="Helical" evidence="2">
    <location>
        <begin position="136"/>
        <end position="155"/>
    </location>
</feature>
<feature type="transmembrane region" description="Helical" evidence="2">
    <location>
        <begin position="286"/>
        <end position="306"/>
    </location>
</feature>
<feature type="transmembrane region" description="Helical" evidence="2">
    <location>
        <begin position="175"/>
        <end position="194"/>
    </location>
</feature>
<dbReference type="InterPro" id="IPR036457">
    <property type="entry name" value="PPM-type-like_dom_sf"/>
</dbReference>
<dbReference type="GO" id="GO:0016791">
    <property type="term" value="F:phosphatase activity"/>
    <property type="evidence" value="ECO:0007669"/>
    <property type="project" value="TreeGrafter"/>
</dbReference>
<keyword evidence="5" id="KW-1185">Reference proteome</keyword>
<keyword evidence="1" id="KW-0378">Hydrolase</keyword>
<name>A0A143HGR3_9BACL</name>
<evidence type="ECO:0000259" key="3">
    <source>
        <dbReference type="SMART" id="SM00331"/>
    </source>
</evidence>
<sequence>MRKEFIQSNKLSIPKVSIGLKQAYPVLFGLALCFSAFFLSKAVLFEAIVPFFLPIMAVVYANHRDYFMWALFGGMLGSVTLGVGESLIHIGELTIFVLLLKTFIRKLPIAFVVGISVLLMQVTWQMISYHGEPPSMILLYVGYESILSIFMTLFLMQCLLPMPALWNASWTLERIGAALVALAIMLTSTNNIVLNILSPTYIALQLVILGAAYVGGVTLSTAIAVLMGTIISLSHLSFSGMIAVYALTGLCAGICKKVGKFGIIIGSGIATAFFMLYDATLPIDQTYWIALGIAALLFLTIPKSWLSYWQQQLYPNHEDTLLERQRWLTEKVTMKLTNFNDFVTFMKELVNDRFSIVEQQEEEIEARPLSPCETCYQFERCWGKKEEMRSIMEQWLKADTINDHGAKKQSEDKLRYKCVRSPSLLNALAEYVSKQQLSGQFHHGKKMIALQLRDMSLHIDHVMKDMTNDAVSFQQHEDLLVSRFKEIGIDFFQIDILANEPGNRKVVCCIPFKKAQWETDQMVAERLILPALQDVFKEPFEINQTIKKTKPYAHLQITFQSAIRFDLSYDVLSTSRDNTMYSGDSHAVFSLNPGLTAIMLSDGMGHNKQSHKESRKLIRLMRECLHHQMSPETAMHTLHYVMSLKQEEMYATMDFALIDLQHGKLWSWKAGSMATYLVRGREVTRLESASEPFGIYTSYSVEAEQRTLKAGDIIFMCTDGLFFEDMPWEKQEKMLRNCLLQHRSLPINEICPEIMRSFRNNDKPVDDCTIVCVEIQHKTVDWSLFKPTFQETSHKRVVN</sequence>
<dbReference type="SUPFAM" id="SSF81606">
    <property type="entry name" value="PP2C-like"/>
    <property type="match status" value="1"/>
</dbReference>
<reference evidence="5" key="2">
    <citation type="submission" date="2016-03" db="EMBL/GenBank/DDBJ databases">
        <authorList>
            <person name="Seldin L."/>
        </authorList>
    </citation>
    <scope>NUCLEOTIDE SEQUENCE [LARGE SCALE GENOMIC DNA]</scope>
    <source>
        <strain evidence="5">PP9</strain>
    </source>
</reference>
<evidence type="ECO:0000313" key="4">
    <source>
        <dbReference type="EMBL" id="AMX00686.1"/>
    </source>
</evidence>
<dbReference type="Pfam" id="PF19732">
    <property type="entry name" value="SpoIIE_N"/>
    <property type="match status" value="1"/>
</dbReference>
<organism evidence="4 5">
    <name type="scientific">Rummeliibacillus stabekisii</name>
    <dbReference type="NCBI Taxonomy" id="241244"/>
    <lineage>
        <taxon>Bacteria</taxon>
        <taxon>Bacillati</taxon>
        <taxon>Bacillota</taxon>
        <taxon>Bacilli</taxon>
        <taxon>Bacillales</taxon>
        <taxon>Caryophanaceae</taxon>
        <taxon>Rummeliibacillus</taxon>
    </lineage>
</organism>
<evidence type="ECO:0000256" key="1">
    <source>
        <dbReference type="ARBA" id="ARBA00022801"/>
    </source>
</evidence>
<dbReference type="OrthoDB" id="9763774at2"/>
<keyword evidence="2" id="KW-1133">Transmembrane helix</keyword>
<feature type="transmembrane region" description="Helical" evidence="2">
    <location>
        <begin position="69"/>
        <end position="91"/>
    </location>
</feature>